<protein>
    <submittedName>
        <fullName evidence="2">Uncharacterized protein</fullName>
    </submittedName>
</protein>
<accession>A0A6V7WLK2</accession>
<evidence type="ECO:0000256" key="1">
    <source>
        <dbReference type="SAM" id="SignalP"/>
    </source>
</evidence>
<name>A0A6V7WLK2_MELEN</name>
<evidence type="ECO:0000313" key="2">
    <source>
        <dbReference type="EMBL" id="CAD2187881.1"/>
    </source>
</evidence>
<evidence type="ECO:0000313" key="3">
    <source>
        <dbReference type="Proteomes" id="UP000580250"/>
    </source>
</evidence>
<dbReference type="EMBL" id="CAJEWN010000660">
    <property type="protein sequence ID" value="CAD2187881.1"/>
    <property type="molecule type" value="Genomic_DNA"/>
</dbReference>
<feature type="chain" id="PRO_5027898379" evidence="1">
    <location>
        <begin position="21"/>
        <end position="57"/>
    </location>
</feature>
<keyword evidence="1" id="KW-0732">Signal</keyword>
<feature type="signal peptide" evidence="1">
    <location>
        <begin position="1"/>
        <end position="20"/>
    </location>
</feature>
<sequence length="57" mass="6953">MKIYFHILFFILLLLYSIYASRDENRQNRRDRRNRDRNTNPVSGFRVLLAKLPVKTL</sequence>
<organism evidence="2 3">
    <name type="scientific">Meloidogyne enterolobii</name>
    <name type="common">Root-knot nematode worm</name>
    <name type="synonym">Meloidogyne mayaguensis</name>
    <dbReference type="NCBI Taxonomy" id="390850"/>
    <lineage>
        <taxon>Eukaryota</taxon>
        <taxon>Metazoa</taxon>
        <taxon>Ecdysozoa</taxon>
        <taxon>Nematoda</taxon>
        <taxon>Chromadorea</taxon>
        <taxon>Rhabditida</taxon>
        <taxon>Tylenchina</taxon>
        <taxon>Tylenchomorpha</taxon>
        <taxon>Tylenchoidea</taxon>
        <taxon>Meloidogynidae</taxon>
        <taxon>Meloidogyninae</taxon>
        <taxon>Meloidogyne</taxon>
    </lineage>
</organism>
<comment type="caution">
    <text evidence="2">The sequence shown here is derived from an EMBL/GenBank/DDBJ whole genome shotgun (WGS) entry which is preliminary data.</text>
</comment>
<proteinExistence type="predicted"/>
<dbReference type="Proteomes" id="UP000580250">
    <property type="component" value="Unassembled WGS sequence"/>
</dbReference>
<dbReference type="AlphaFoldDB" id="A0A6V7WLK2"/>
<gene>
    <name evidence="2" type="ORF">MENT_LOCUS40494</name>
</gene>
<reference evidence="2 3" key="1">
    <citation type="submission" date="2020-08" db="EMBL/GenBank/DDBJ databases">
        <authorList>
            <person name="Koutsovoulos G."/>
            <person name="Danchin GJ E."/>
        </authorList>
    </citation>
    <scope>NUCLEOTIDE SEQUENCE [LARGE SCALE GENOMIC DNA]</scope>
</reference>